<dbReference type="EMBL" id="BAAATL010000028">
    <property type="protein sequence ID" value="GAA2498466.1"/>
    <property type="molecule type" value="Genomic_DNA"/>
</dbReference>
<dbReference type="RefSeq" id="WP_346080332.1">
    <property type="nucleotide sequence ID" value="NZ_BAAATL010000028.1"/>
</dbReference>
<evidence type="ECO:0008006" key="4">
    <source>
        <dbReference type="Google" id="ProtNLM"/>
    </source>
</evidence>
<protein>
    <recommendedName>
        <fullName evidence="4">Secreted protein</fullName>
    </recommendedName>
</protein>
<comment type="caution">
    <text evidence="2">The sequence shown here is derived from an EMBL/GenBank/DDBJ whole genome shotgun (WGS) entry which is preliminary data.</text>
</comment>
<proteinExistence type="predicted"/>
<gene>
    <name evidence="2" type="ORF">GCM10010422_53550</name>
</gene>
<name>A0ABN3MA25_9ACTN</name>
<dbReference type="Proteomes" id="UP001501721">
    <property type="component" value="Unassembled WGS sequence"/>
</dbReference>
<sequence>MRKRSIFSFASCLLLAGISATGTAHAAPSGYADCTTTGASGWMSYTEQGTGMFGKFNISLGVLDQNPDGHEVRVRLISTDSDRKRHNWAWHAWYDGAHTGYTWYTTAQSNQGIYSLGVQVARYEGKKLLNSCTAWE</sequence>
<evidence type="ECO:0000256" key="1">
    <source>
        <dbReference type="SAM" id="SignalP"/>
    </source>
</evidence>
<accession>A0ABN3MA25</accession>
<keyword evidence="1" id="KW-0732">Signal</keyword>
<keyword evidence="3" id="KW-1185">Reference proteome</keyword>
<evidence type="ECO:0000313" key="2">
    <source>
        <dbReference type="EMBL" id="GAA2498466.1"/>
    </source>
</evidence>
<organism evidence="2 3">
    <name type="scientific">Streptomyces graminearus</name>
    <dbReference type="NCBI Taxonomy" id="284030"/>
    <lineage>
        <taxon>Bacteria</taxon>
        <taxon>Bacillati</taxon>
        <taxon>Actinomycetota</taxon>
        <taxon>Actinomycetes</taxon>
        <taxon>Kitasatosporales</taxon>
        <taxon>Streptomycetaceae</taxon>
        <taxon>Streptomyces</taxon>
    </lineage>
</organism>
<evidence type="ECO:0000313" key="3">
    <source>
        <dbReference type="Proteomes" id="UP001501721"/>
    </source>
</evidence>
<feature type="signal peptide" evidence="1">
    <location>
        <begin position="1"/>
        <end position="26"/>
    </location>
</feature>
<feature type="chain" id="PRO_5045036207" description="Secreted protein" evidence="1">
    <location>
        <begin position="27"/>
        <end position="136"/>
    </location>
</feature>
<reference evidence="2 3" key="1">
    <citation type="journal article" date="2019" name="Int. J. Syst. Evol. Microbiol.">
        <title>The Global Catalogue of Microorganisms (GCM) 10K type strain sequencing project: providing services to taxonomists for standard genome sequencing and annotation.</title>
        <authorList>
            <consortium name="The Broad Institute Genomics Platform"/>
            <consortium name="The Broad Institute Genome Sequencing Center for Infectious Disease"/>
            <person name="Wu L."/>
            <person name="Ma J."/>
        </authorList>
    </citation>
    <scope>NUCLEOTIDE SEQUENCE [LARGE SCALE GENOMIC DNA]</scope>
    <source>
        <strain evidence="2 3">JCM 6923</strain>
    </source>
</reference>